<gene>
    <name evidence="1" type="ORF">LIER_19272</name>
</gene>
<dbReference type="Proteomes" id="UP001454036">
    <property type="component" value="Unassembled WGS sequence"/>
</dbReference>
<evidence type="ECO:0000313" key="1">
    <source>
        <dbReference type="EMBL" id="GAA0163390.1"/>
    </source>
</evidence>
<proteinExistence type="predicted"/>
<reference evidence="1 2" key="1">
    <citation type="submission" date="2024-01" db="EMBL/GenBank/DDBJ databases">
        <title>The complete chloroplast genome sequence of Lithospermum erythrorhizon: insights into the phylogenetic relationship among Boraginaceae species and the maternal lineages of purple gromwells.</title>
        <authorList>
            <person name="Okada T."/>
            <person name="Watanabe K."/>
        </authorList>
    </citation>
    <scope>NUCLEOTIDE SEQUENCE [LARGE SCALE GENOMIC DNA]</scope>
</reference>
<evidence type="ECO:0000313" key="2">
    <source>
        <dbReference type="Proteomes" id="UP001454036"/>
    </source>
</evidence>
<accession>A0AAV3QH36</accession>
<comment type="caution">
    <text evidence="1">The sequence shown here is derived from an EMBL/GenBank/DDBJ whole genome shotgun (WGS) entry which is preliminary data.</text>
</comment>
<dbReference type="EMBL" id="BAABME010004737">
    <property type="protein sequence ID" value="GAA0163390.1"/>
    <property type="molecule type" value="Genomic_DNA"/>
</dbReference>
<keyword evidence="2" id="KW-1185">Reference proteome</keyword>
<organism evidence="1 2">
    <name type="scientific">Lithospermum erythrorhizon</name>
    <name type="common">Purple gromwell</name>
    <name type="synonym">Lithospermum officinale var. erythrorhizon</name>
    <dbReference type="NCBI Taxonomy" id="34254"/>
    <lineage>
        <taxon>Eukaryota</taxon>
        <taxon>Viridiplantae</taxon>
        <taxon>Streptophyta</taxon>
        <taxon>Embryophyta</taxon>
        <taxon>Tracheophyta</taxon>
        <taxon>Spermatophyta</taxon>
        <taxon>Magnoliopsida</taxon>
        <taxon>eudicotyledons</taxon>
        <taxon>Gunneridae</taxon>
        <taxon>Pentapetalae</taxon>
        <taxon>asterids</taxon>
        <taxon>lamiids</taxon>
        <taxon>Boraginales</taxon>
        <taxon>Boraginaceae</taxon>
        <taxon>Boraginoideae</taxon>
        <taxon>Lithospermeae</taxon>
        <taxon>Lithospermum</taxon>
    </lineage>
</organism>
<name>A0AAV3QH36_LITER</name>
<dbReference type="AlphaFoldDB" id="A0AAV3QH36"/>
<protein>
    <submittedName>
        <fullName evidence="1">Uncharacterized protein</fullName>
    </submittedName>
</protein>
<sequence>MHLWDVLEEVEDSRKKGRRMGFGNRSRSSVFNSFPRSSFDSNDTTTLELTTQTVLAKEREDRRVEREALESKIAGLKKSQVDANNEFGQMFANLREELTQSRISGSNN</sequence>